<feature type="binding site" evidence="1">
    <location>
        <position position="171"/>
    </location>
    <ligand>
        <name>S-adenosyl-L-methionine</name>
        <dbReference type="ChEBI" id="CHEBI:59789"/>
    </ligand>
</feature>
<accession>A0A0S2KAX6</accession>
<evidence type="ECO:0000256" key="1">
    <source>
        <dbReference type="HAMAP-Rule" id="MF_00934"/>
    </source>
</evidence>
<protein>
    <recommendedName>
        <fullName evidence="1">Ribosomal RNA large subunit methyltransferase J</fullName>
        <ecNumber evidence="1">2.1.1.266</ecNumber>
    </recommendedName>
    <alternativeName>
        <fullName evidence="1">23S rRNA (adenine(2030)-N6)-methyltransferase</fullName>
    </alternativeName>
    <alternativeName>
        <fullName evidence="1">23S rRNA m6A2030 methyltransferase</fullName>
    </alternativeName>
</protein>
<keyword evidence="1 2" id="KW-0489">Methyltransferase</keyword>
<keyword evidence="3" id="KW-1185">Reference proteome</keyword>
<dbReference type="PANTHER" id="PTHR37426">
    <property type="entry name" value="RIBOSOMAL RNA LARGE SUBUNIT METHYLTRANSFERASE J"/>
    <property type="match status" value="1"/>
</dbReference>
<dbReference type="GO" id="GO:0070475">
    <property type="term" value="P:rRNA base methylation"/>
    <property type="evidence" value="ECO:0007669"/>
    <property type="project" value="UniProtKB-UniRule"/>
</dbReference>
<dbReference type="AlphaFoldDB" id="A0A0S2KAX6"/>
<organism evidence="2 3">
    <name type="scientific">Pseudohongiella spirulinae</name>
    <dbReference type="NCBI Taxonomy" id="1249552"/>
    <lineage>
        <taxon>Bacteria</taxon>
        <taxon>Pseudomonadati</taxon>
        <taxon>Pseudomonadota</taxon>
        <taxon>Gammaproteobacteria</taxon>
        <taxon>Pseudomonadales</taxon>
        <taxon>Pseudohongiellaceae</taxon>
        <taxon>Pseudohongiella</taxon>
    </lineage>
</organism>
<gene>
    <name evidence="1" type="primary">rlmJ</name>
    <name evidence="2" type="ORF">PS2015_673</name>
</gene>
<comment type="function">
    <text evidence="1">Specifically methylates the adenine in position 2030 of 23S rRNA.</text>
</comment>
<name>A0A0S2KAX6_9GAMM</name>
<dbReference type="InterPro" id="IPR029063">
    <property type="entry name" value="SAM-dependent_MTases_sf"/>
</dbReference>
<feature type="binding site" evidence="1">
    <location>
        <begin position="150"/>
        <end position="151"/>
    </location>
    <ligand>
        <name>S-adenosyl-L-methionine</name>
        <dbReference type="ChEBI" id="CHEBI:59789"/>
    </ligand>
</feature>
<sequence>MLSYRHGFHAGNHADVLKHVVLLGLLQHLRKKDKPFVCIDTHSGPGFYRLDSGQARQTAEADGGIMPLWQRWRDQQTLAPLLQDYMAMVASFNPEDAGARPVCYPGSPAIMQSQLRESDRMHLMELHSTEIAVLKDNFRRDSRVHVHHRDGFEGAVGIVPPEPRRGLMLIDPAYEDKADYRRAADTVLAVHRRWQVGMIALWYPLLGKARDQGEWLSHKLIHALPCLNVQLEISPQTEEFGMHGSGMLIVNPPWQFDTLLQPVLTQLHAMLSETTQSEND</sequence>
<comment type="catalytic activity">
    <reaction evidence="1">
        <text>adenosine(2030) in 23S rRNA + S-adenosyl-L-methionine = N(6)-methyladenosine(2030) in 23S rRNA + S-adenosyl-L-homocysteine + H(+)</text>
        <dbReference type="Rhea" id="RHEA:43736"/>
        <dbReference type="Rhea" id="RHEA-COMP:10668"/>
        <dbReference type="Rhea" id="RHEA-COMP:10669"/>
        <dbReference type="ChEBI" id="CHEBI:15378"/>
        <dbReference type="ChEBI" id="CHEBI:57856"/>
        <dbReference type="ChEBI" id="CHEBI:59789"/>
        <dbReference type="ChEBI" id="CHEBI:74411"/>
        <dbReference type="ChEBI" id="CHEBI:74449"/>
        <dbReference type="EC" id="2.1.1.266"/>
    </reaction>
</comment>
<dbReference type="Gene3D" id="3.40.50.150">
    <property type="entry name" value="Vaccinia Virus protein VP39"/>
    <property type="match status" value="1"/>
</dbReference>
<keyword evidence="1" id="KW-0694">RNA-binding</keyword>
<evidence type="ECO:0000313" key="3">
    <source>
        <dbReference type="Proteomes" id="UP000065641"/>
    </source>
</evidence>
<dbReference type="Proteomes" id="UP000065641">
    <property type="component" value="Chromosome"/>
</dbReference>
<feature type="binding site" evidence="1">
    <location>
        <position position="125"/>
    </location>
    <ligand>
        <name>S-adenosyl-L-methionine</name>
        <dbReference type="ChEBI" id="CHEBI:59789"/>
    </ligand>
</feature>
<dbReference type="RefSeq" id="WP_058023116.1">
    <property type="nucleotide sequence ID" value="NZ_CP013189.1"/>
</dbReference>
<proteinExistence type="inferred from homology"/>
<comment type="subunit">
    <text evidence="1">Monomer.</text>
</comment>
<dbReference type="STRING" id="1249552.PS2015_673"/>
<dbReference type="EC" id="2.1.1.266" evidence="1"/>
<evidence type="ECO:0000313" key="2">
    <source>
        <dbReference type="EMBL" id="ALO45353.1"/>
    </source>
</evidence>
<feature type="binding site" evidence="1">
    <location>
        <position position="107"/>
    </location>
    <ligand>
        <name>S-adenosyl-L-methionine</name>
        <dbReference type="ChEBI" id="CHEBI:59789"/>
    </ligand>
</feature>
<feature type="site" description="Interaction with substrate rRNA" evidence="1">
    <location>
        <position position="4"/>
    </location>
</feature>
<feature type="active site" description="Proton acceptor" evidence="1">
    <location>
        <position position="171"/>
    </location>
</feature>
<dbReference type="GO" id="GO:0003723">
    <property type="term" value="F:RNA binding"/>
    <property type="evidence" value="ECO:0007669"/>
    <property type="project" value="UniProtKB-UniRule"/>
</dbReference>
<dbReference type="OrthoDB" id="9791274at2"/>
<dbReference type="HAMAP" id="MF_00934">
    <property type="entry name" value="23SrRNA_methyltr_J"/>
    <property type="match status" value="1"/>
</dbReference>
<keyword evidence="1" id="KW-0698">rRNA processing</keyword>
<feature type="binding site" evidence="1">
    <location>
        <position position="42"/>
    </location>
    <ligand>
        <name>S-adenosyl-L-methionine</name>
        <dbReference type="ChEBI" id="CHEBI:59789"/>
    </ligand>
</feature>
<dbReference type="Pfam" id="PF04378">
    <property type="entry name" value="RsmJ"/>
    <property type="match status" value="1"/>
</dbReference>
<dbReference type="KEGG" id="pspi:PS2015_673"/>
<dbReference type="PATRIC" id="fig|1249552.3.peg.678"/>
<dbReference type="GO" id="GO:0036307">
    <property type="term" value="F:23S rRNA (adenine(2030)-N(6))-methyltransferase activity"/>
    <property type="evidence" value="ECO:0007669"/>
    <property type="project" value="UniProtKB-UniRule"/>
</dbReference>
<dbReference type="PANTHER" id="PTHR37426:SF1">
    <property type="entry name" value="RIBOSOMAL RNA LARGE SUBUNIT METHYLTRANSFERASE J"/>
    <property type="match status" value="1"/>
</dbReference>
<dbReference type="EMBL" id="CP013189">
    <property type="protein sequence ID" value="ALO45353.1"/>
    <property type="molecule type" value="Genomic_DNA"/>
</dbReference>
<dbReference type="InterPro" id="IPR007473">
    <property type="entry name" value="RlmJ"/>
</dbReference>
<keyword evidence="1 2" id="KW-0808">Transferase</keyword>
<keyword evidence="1" id="KW-0949">S-adenosyl-L-methionine</keyword>
<reference evidence="2 3" key="1">
    <citation type="submission" date="2015-11" db="EMBL/GenBank/DDBJ databases">
        <authorList>
            <person name="Zhang Y."/>
            <person name="Guo Z."/>
        </authorList>
    </citation>
    <scope>NUCLEOTIDE SEQUENCE [LARGE SCALE GENOMIC DNA]</scope>
    <source>
        <strain evidence="2 3">KCTC 32221</strain>
    </source>
</reference>
<dbReference type="GO" id="GO:0005829">
    <property type="term" value="C:cytosol"/>
    <property type="evidence" value="ECO:0007669"/>
    <property type="project" value="TreeGrafter"/>
</dbReference>
<feature type="binding site" evidence="1">
    <location>
        <position position="19"/>
    </location>
    <ligand>
        <name>S-adenosyl-L-methionine</name>
        <dbReference type="ChEBI" id="CHEBI:59789"/>
    </ligand>
</feature>
<dbReference type="SUPFAM" id="SSF53335">
    <property type="entry name" value="S-adenosyl-L-methionine-dependent methyltransferases"/>
    <property type="match status" value="1"/>
</dbReference>
<comment type="similarity">
    <text evidence="1">Belongs to the RlmJ family.</text>
</comment>